<organism evidence="1 2">
    <name type="scientific">Antribacter soli</name>
    <dbReference type="NCBI Taxonomy" id="2910976"/>
    <lineage>
        <taxon>Bacteria</taxon>
        <taxon>Bacillati</taxon>
        <taxon>Actinomycetota</taxon>
        <taxon>Actinomycetes</taxon>
        <taxon>Micrococcales</taxon>
        <taxon>Promicromonosporaceae</taxon>
        <taxon>Antribacter</taxon>
    </lineage>
</organism>
<protein>
    <recommendedName>
        <fullName evidence="3">VOC family protein</fullName>
    </recommendedName>
</protein>
<evidence type="ECO:0000313" key="2">
    <source>
        <dbReference type="Proteomes" id="UP001165405"/>
    </source>
</evidence>
<accession>A0AA41QG60</accession>
<dbReference type="InterPro" id="IPR029068">
    <property type="entry name" value="Glyas_Bleomycin-R_OHBP_Dase"/>
</dbReference>
<dbReference type="SUPFAM" id="SSF54593">
    <property type="entry name" value="Glyoxalase/Bleomycin resistance protein/Dihydroxybiphenyl dioxygenase"/>
    <property type="match status" value="1"/>
</dbReference>
<sequence length="263" mass="27578">MGSPADDVTATARMIPMLPCGDVDELVAFWTDLGLEVVYRQTRPNPYVALKRGGVELHYYGMPGWDRDQNHSTCAIAVADTAPLHELFADGLRARYGRLPLSGVPRITRPRRRSDNAGLSGFSLVDPAGNWVRVSRAPDLADDVPVAAGEGATTSWAPSGEGRVIRALDSAVVLADSHGDETQARKILAGALDRAPDAPLAERAPALAYLAELAVRLEDAAAARAAQDALAAAVAEPGALDALDPDDRQAVDAAVAASASLDI</sequence>
<keyword evidence="2" id="KW-1185">Reference proteome</keyword>
<reference evidence="1" key="1">
    <citation type="submission" date="2022-01" db="EMBL/GenBank/DDBJ databases">
        <title>Antribacter sp. nov., isolated from Guizhou of China.</title>
        <authorList>
            <person name="Chengliang C."/>
            <person name="Ya Z."/>
        </authorList>
    </citation>
    <scope>NUCLEOTIDE SEQUENCE</scope>
    <source>
        <strain evidence="1">KLBMP 9083</strain>
    </source>
</reference>
<proteinExistence type="predicted"/>
<evidence type="ECO:0000313" key="1">
    <source>
        <dbReference type="EMBL" id="MCF4122542.1"/>
    </source>
</evidence>
<dbReference type="Gene3D" id="3.10.180.10">
    <property type="entry name" value="2,3-Dihydroxybiphenyl 1,2-Dioxygenase, domain 1"/>
    <property type="match status" value="1"/>
</dbReference>
<gene>
    <name evidence="1" type="ORF">L1785_16310</name>
</gene>
<dbReference type="EMBL" id="JAKGSG010000044">
    <property type="protein sequence ID" value="MCF4122542.1"/>
    <property type="molecule type" value="Genomic_DNA"/>
</dbReference>
<dbReference type="Proteomes" id="UP001165405">
    <property type="component" value="Unassembled WGS sequence"/>
</dbReference>
<dbReference type="AlphaFoldDB" id="A0AA41QG60"/>
<dbReference type="RefSeq" id="WP_236090341.1">
    <property type="nucleotide sequence ID" value="NZ_JAKGSG010000044.1"/>
</dbReference>
<name>A0AA41QG60_9MICO</name>
<evidence type="ECO:0008006" key="3">
    <source>
        <dbReference type="Google" id="ProtNLM"/>
    </source>
</evidence>
<comment type="caution">
    <text evidence="1">The sequence shown here is derived from an EMBL/GenBank/DDBJ whole genome shotgun (WGS) entry which is preliminary data.</text>
</comment>